<evidence type="ECO:0000256" key="6">
    <source>
        <dbReference type="ARBA" id="ARBA00023002"/>
    </source>
</evidence>
<dbReference type="Pfam" id="PF00111">
    <property type="entry name" value="Fer2"/>
    <property type="match status" value="1"/>
</dbReference>
<dbReference type="GO" id="GO:0051537">
    <property type="term" value="F:2 iron, 2 sulfur cluster binding"/>
    <property type="evidence" value="ECO:0007669"/>
    <property type="project" value="UniProtKB-KW"/>
</dbReference>
<dbReference type="PROSITE" id="PS51085">
    <property type="entry name" value="2FE2S_FER_2"/>
    <property type="match status" value="1"/>
</dbReference>
<protein>
    <submittedName>
        <fullName evidence="11">Ferredoxin reductase</fullName>
    </submittedName>
</protein>
<dbReference type="CDD" id="cd06216">
    <property type="entry name" value="FNR_iron_sulfur_binding_2"/>
    <property type="match status" value="1"/>
</dbReference>
<accession>A0A7G5FH41</accession>
<evidence type="ECO:0000256" key="2">
    <source>
        <dbReference type="ARBA" id="ARBA00022630"/>
    </source>
</evidence>
<dbReference type="SUPFAM" id="SSF63380">
    <property type="entry name" value="Riboflavin synthase domain-like"/>
    <property type="match status" value="1"/>
</dbReference>
<evidence type="ECO:0000256" key="1">
    <source>
        <dbReference type="ARBA" id="ARBA00001974"/>
    </source>
</evidence>
<comment type="cofactor">
    <cofactor evidence="1">
        <name>FAD</name>
        <dbReference type="ChEBI" id="CHEBI:57692"/>
    </cofactor>
</comment>
<evidence type="ECO:0000259" key="10">
    <source>
        <dbReference type="PROSITE" id="PS51384"/>
    </source>
</evidence>
<keyword evidence="6" id="KW-0560">Oxidoreductase</keyword>
<dbReference type="Gene3D" id="2.40.30.10">
    <property type="entry name" value="Translation factors"/>
    <property type="match status" value="1"/>
</dbReference>
<keyword evidence="8" id="KW-0411">Iron-sulfur</keyword>
<evidence type="ECO:0000259" key="9">
    <source>
        <dbReference type="PROSITE" id="PS51085"/>
    </source>
</evidence>
<dbReference type="InterPro" id="IPR001433">
    <property type="entry name" value="OxRdtase_FAD/NAD-bd"/>
</dbReference>
<keyword evidence="3" id="KW-0001">2Fe-2S</keyword>
<dbReference type="GO" id="GO:0016491">
    <property type="term" value="F:oxidoreductase activity"/>
    <property type="evidence" value="ECO:0007669"/>
    <property type="project" value="UniProtKB-KW"/>
</dbReference>
<evidence type="ECO:0000256" key="7">
    <source>
        <dbReference type="ARBA" id="ARBA00023004"/>
    </source>
</evidence>
<dbReference type="Pfam" id="PF00175">
    <property type="entry name" value="NAD_binding_1"/>
    <property type="match status" value="1"/>
</dbReference>
<keyword evidence="5" id="KW-0274">FAD</keyword>
<evidence type="ECO:0000256" key="4">
    <source>
        <dbReference type="ARBA" id="ARBA00022723"/>
    </source>
</evidence>
<dbReference type="Gene3D" id="3.40.50.80">
    <property type="entry name" value="Nucleotide-binding domain of ferredoxin-NADP reductase (FNR) module"/>
    <property type="match status" value="1"/>
</dbReference>
<dbReference type="Proteomes" id="UP000515570">
    <property type="component" value="Chromosome"/>
</dbReference>
<dbReference type="PRINTS" id="PR00410">
    <property type="entry name" value="PHEHYDRXLASE"/>
</dbReference>
<keyword evidence="4" id="KW-0479">Metal-binding</keyword>
<dbReference type="InterPro" id="IPR008333">
    <property type="entry name" value="Cbr1-like_FAD-bd_dom"/>
</dbReference>
<dbReference type="Gene3D" id="3.10.20.30">
    <property type="match status" value="1"/>
</dbReference>
<dbReference type="InterPro" id="IPR050415">
    <property type="entry name" value="MRET"/>
</dbReference>
<dbReference type="Pfam" id="PF00970">
    <property type="entry name" value="FAD_binding_6"/>
    <property type="match status" value="1"/>
</dbReference>
<dbReference type="CDD" id="cd00207">
    <property type="entry name" value="fer2"/>
    <property type="match status" value="1"/>
</dbReference>
<dbReference type="AlphaFoldDB" id="A0A7G5FH41"/>
<evidence type="ECO:0000256" key="3">
    <source>
        <dbReference type="ARBA" id="ARBA00022714"/>
    </source>
</evidence>
<keyword evidence="12" id="KW-1185">Reference proteome</keyword>
<organism evidence="11 12">
    <name type="scientific">Corynebacterium hindlerae</name>
    <dbReference type="NCBI Taxonomy" id="699041"/>
    <lineage>
        <taxon>Bacteria</taxon>
        <taxon>Bacillati</taxon>
        <taxon>Actinomycetota</taxon>
        <taxon>Actinomycetes</taxon>
        <taxon>Mycobacteriales</taxon>
        <taxon>Corynebacteriaceae</taxon>
        <taxon>Corynebacterium</taxon>
    </lineage>
</organism>
<dbReference type="SUPFAM" id="SSF52343">
    <property type="entry name" value="Ferredoxin reductase-like, C-terminal NADP-linked domain"/>
    <property type="match status" value="1"/>
</dbReference>
<keyword evidence="2" id="KW-0285">Flavoprotein</keyword>
<reference evidence="11 12" key="1">
    <citation type="submission" date="2020-07" db="EMBL/GenBank/DDBJ databases">
        <title>non toxigenic Corynebacterium sp. nov from a clinical source.</title>
        <authorList>
            <person name="Bernier A.-M."/>
            <person name="Bernard K."/>
        </authorList>
    </citation>
    <scope>NUCLEOTIDE SEQUENCE [LARGE SCALE GENOMIC DNA]</scope>
    <source>
        <strain evidence="12">NML 93-0612</strain>
    </source>
</reference>
<evidence type="ECO:0000256" key="5">
    <source>
        <dbReference type="ARBA" id="ARBA00022827"/>
    </source>
</evidence>
<sequence length="357" mass="39306">MTVKTSDALKGIRSALKAWTTPLLPDDYTALINPLWSIRELRGVIRFVDRDIAADTVLLDIEPGWGVPVRFEAGQYIGIGVQMNGRFVWRSYSIVNTPKRERHSFQICVRGVSGGKLSQHLLENARPGQVIRLAAPAGDFYLTSPVPEKLLFITAGSGITPVISMLRHLDEQGALHDVTLIHSIRHREDLLFASTLADLERRHPGFRFILQVTSEQGRITSGDVERLVPDFAERAAYACGPAQMLNEAEQWWDGGVDKAYPLRTERFTLDRVSDAKGGTIRLGEKSVAADGATTILEAAEEAGVRLPFGCRMGICQTCVQTVKEGHAHNLRTGETHEPGSRVRVCCTVANGDITLDI</sequence>
<dbReference type="InterPro" id="IPR017927">
    <property type="entry name" value="FAD-bd_FR_type"/>
</dbReference>
<evidence type="ECO:0000313" key="12">
    <source>
        <dbReference type="Proteomes" id="UP000515570"/>
    </source>
</evidence>
<dbReference type="InterPro" id="IPR036010">
    <property type="entry name" value="2Fe-2S_ferredoxin-like_sf"/>
</dbReference>
<dbReference type="GO" id="GO:0046872">
    <property type="term" value="F:metal ion binding"/>
    <property type="evidence" value="ECO:0007669"/>
    <property type="project" value="UniProtKB-KW"/>
</dbReference>
<dbReference type="SUPFAM" id="SSF54292">
    <property type="entry name" value="2Fe-2S ferredoxin-like"/>
    <property type="match status" value="1"/>
</dbReference>
<gene>
    <name evidence="11" type="ORF">HW450_04215</name>
</gene>
<dbReference type="InterPro" id="IPR039261">
    <property type="entry name" value="FNR_nucleotide-bd"/>
</dbReference>
<proteinExistence type="predicted"/>
<name>A0A7G5FH41_9CORY</name>
<dbReference type="InterPro" id="IPR012675">
    <property type="entry name" value="Beta-grasp_dom_sf"/>
</dbReference>
<dbReference type="EMBL" id="CP059833">
    <property type="protein sequence ID" value="QMV85932.1"/>
    <property type="molecule type" value="Genomic_DNA"/>
</dbReference>
<dbReference type="PANTHER" id="PTHR47354">
    <property type="entry name" value="NADH OXIDOREDUCTASE HCR"/>
    <property type="match status" value="1"/>
</dbReference>
<dbReference type="InterPro" id="IPR001041">
    <property type="entry name" value="2Fe-2S_ferredoxin-type"/>
</dbReference>
<dbReference type="RefSeq" id="WP_182386747.1">
    <property type="nucleotide sequence ID" value="NZ_CP059833.1"/>
</dbReference>
<dbReference type="PANTHER" id="PTHR47354:SF6">
    <property type="entry name" value="NADH OXIDOREDUCTASE HCR"/>
    <property type="match status" value="1"/>
</dbReference>
<evidence type="ECO:0000313" key="11">
    <source>
        <dbReference type="EMBL" id="QMV85932.1"/>
    </source>
</evidence>
<feature type="domain" description="2Fe-2S ferredoxin-type" evidence="9">
    <location>
        <begin position="278"/>
        <end position="357"/>
    </location>
</feature>
<feature type="domain" description="FAD-binding FR-type" evidence="10">
    <location>
        <begin position="34"/>
        <end position="143"/>
    </location>
</feature>
<dbReference type="InterPro" id="IPR017938">
    <property type="entry name" value="Riboflavin_synthase-like_b-brl"/>
</dbReference>
<evidence type="ECO:0000256" key="8">
    <source>
        <dbReference type="ARBA" id="ARBA00023014"/>
    </source>
</evidence>
<keyword evidence="7" id="KW-0408">Iron</keyword>
<dbReference type="PROSITE" id="PS51384">
    <property type="entry name" value="FAD_FR"/>
    <property type="match status" value="1"/>
</dbReference>